<evidence type="ECO:0008006" key="3">
    <source>
        <dbReference type="Google" id="ProtNLM"/>
    </source>
</evidence>
<protein>
    <recommendedName>
        <fullName evidence="3">Peptidase A2 domain-containing protein</fullName>
    </recommendedName>
</protein>
<gene>
    <name evidence="1" type="ORF">A3F29_02830</name>
</gene>
<dbReference type="GO" id="GO:0004190">
    <property type="term" value="F:aspartic-type endopeptidase activity"/>
    <property type="evidence" value="ECO:0007669"/>
    <property type="project" value="InterPro"/>
</dbReference>
<dbReference type="Proteomes" id="UP000177199">
    <property type="component" value="Unassembled WGS sequence"/>
</dbReference>
<dbReference type="EMBL" id="MFZV01000009">
    <property type="protein sequence ID" value="OGK31340.1"/>
    <property type="molecule type" value="Genomic_DNA"/>
</dbReference>
<dbReference type="PROSITE" id="PS00141">
    <property type="entry name" value="ASP_PROTEASE"/>
    <property type="match status" value="1"/>
</dbReference>
<dbReference type="GO" id="GO:0006508">
    <property type="term" value="P:proteolysis"/>
    <property type="evidence" value="ECO:0007669"/>
    <property type="project" value="InterPro"/>
</dbReference>
<organism evidence="1 2">
    <name type="scientific">Candidatus Roizmanbacteria bacterium RIFCSPHIGHO2_12_FULL_33_9</name>
    <dbReference type="NCBI Taxonomy" id="1802045"/>
    <lineage>
        <taxon>Bacteria</taxon>
        <taxon>Candidatus Roizmaniibacteriota</taxon>
    </lineage>
</organism>
<dbReference type="InterPro" id="IPR021109">
    <property type="entry name" value="Peptidase_aspartic_dom_sf"/>
</dbReference>
<evidence type="ECO:0000313" key="1">
    <source>
        <dbReference type="EMBL" id="OGK31340.1"/>
    </source>
</evidence>
<accession>A0A1F7HJD3</accession>
<dbReference type="AlphaFoldDB" id="A0A1F7HJD3"/>
<evidence type="ECO:0000313" key="2">
    <source>
        <dbReference type="Proteomes" id="UP000177199"/>
    </source>
</evidence>
<dbReference type="Gene3D" id="2.40.70.10">
    <property type="entry name" value="Acid Proteases"/>
    <property type="match status" value="1"/>
</dbReference>
<dbReference type="InterPro" id="IPR001969">
    <property type="entry name" value="Aspartic_peptidase_AS"/>
</dbReference>
<name>A0A1F7HJD3_9BACT</name>
<reference evidence="1 2" key="1">
    <citation type="journal article" date="2016" name="Nat. Commun.">
        <title>Thousands of microbial genomes shed light on interconnected biogeochemical processes in an aquifer system.</title>
        <authorList>
            <person name="Anantharaman K."/>
            <person name="Brown C.T."/>
            <person name="Hug L.A."/>
            <person name="Sharon I."/>
            <person name="Castelle C.J."/>
            <person name="Probst A.J."/>
            <person name="Thomas B.C."/>
            <person name="Singh A."/>
            <person name="Wilkins M.J."/>
            <person name="Karaoz U."/>
            <person name="Brodie E.L."/>
            <person name="Williams K.H."/>
            <person name="Hubbard S.S."/>
            <person name="Banfield J.F."/>
        </authorList>
    </citation>
    <scope>NUCLEOTIDE SEQUENCE [LARGE SCALE GENOMIC DNA]</scope>
</reference>
<proteinExistence type="predicted"/>
<comment type="caution">
    <text evidence="1">The sequence shown here is derived from an EMBL/GenBank/DDBJ whole genome shotgun (WGS) entry which is preliminary data.</text>
</comment>
<dbReference type="SUPFAM" id="SSF50630">
    <property type="entry name" value="Acid proteases"/>
    <property type="match status" value="1"/>
</dbReference>
<sequence>MWQRIFEYKKIGNFWRPIIPVTLKHNKKELKYVALLDSGADFNIFHSELAEVLDIDLNKLSKNTFGGINKGTQGSSQMTVIEIGVDDYTFDAPVYFSPDISLDGYGIVGQQGFFDKFKILFNLEAKKIELKKSRK</sequence>